<dbReference type="PANTHER" id="PTHR43097">
    <property type="entry name" value="GLUTAMINE-TRNA LIGASE"/>
    <property type="match status" value="1"/>
</dbReference>
<dbReference type="Gene3D" id="2.40.240.10">
    <property type="entry name" value="Ribosomal Protein L25, Chain P"/>
    <property type="match status" value="2"/>
</dbReference>
<dbReference type="Gene3D" id="3.40.50.620">
    <property type="entry name" value="HUPs"/>
    <property type="match status" value="1"/>
</dbReference>
<dbReference type="FunFam" id="1.10.1160.10:FF:000001">
    <property type="entry name" value="Glutamine--tRNA ligase"/>
    <property type="match status" value="1"/>
</dbReference>
<comment type="similarity">
    <text evidence="8 9">Belongs to the class-I aminoacyl-tRNA synthetase family.</text>
</comment>
<evidence type="ECO:0000313" key="13">
    <source>
        <dbReference type="EMBL" id="QGQ99510.1"/>
    </source>
</evidence>
<dbReference type="InterPro" id="IPR049437">
    <property type="entry name" value="tRNA-synt_1c_C2"/>
</dbReference>
<dbReference type="InterPro" id="IPR004514">
    <property type="entry name" value="Gln-tRNA-synth"/>
</dbReference>
<feature type="short sequence motif" description="'HIGH' region" evidence="8">
    <location>
        <begin position="36"/>
        <end position="46"/>
    </location>
</feature>
<feature type="binding site" evidence="8">
    <location>
        <position position="213"/>
    </location>
    <ligand>
        <name>L-glutamine</name>
        <dbReference type="ChEBI" id="CHEBI:58359"/>
    </ligand>
</feature>
<evidence type="ECO:0000256" key="1">
    <source>
        <dbReference type="ARBA" id="ARBA00022490"/>
    </source>
</evidence>
<keyword evidence="2 8" id="KW-0436">Ligase</keyword>
<feature type="binding site" evidence="8">
    <location>
        <position position="69"/>
    </location>
    <ligand>
        <name>L-glutamine</name>
        <dbReference type="ChEBI" id="CHEBI:58359"/>
    </ligand>
</feature>
<comment type="caution">
    <text evidence="8">Lacks conserved residue(s) required for the propagation of feature annotation.</text>
</comment>
<dbReference type="InterPro" id="IPR000924">
    <property type="entry name" value="Glu/Gln-tRNA-synth"/>
</dbReference>
<evidence type="ECO:0000256" key="5">
    <source>
        <dbReference type="ARBA" id="ARBA00022917"/>
    </source>
</evidence>
<feature type="binding site" evidence="8">
    <location>
        <position position="232"/>
    </location>
    <ligand>
        <name>ATP</name>
        <dbReference type="ChEBI" id="CHEBI:30616"/>
    </ligand>
</feature>
<feature type="binding site" evidence="8">
    <location>
        <begin position="43"/>
        <end position="49"/>
    </location>
    <ligand>
        <name>ATP</name>
        <dbReference type="ChEBI" id="CHEBI:30616"/>
    </ligand>
</feature>
<dbReference type="FunFam" id="3.90.800.10:FF:000001">
    <property type="entry name" value="Glutamine--tRNA ligase"/>
    <property type="match status" value="1"/>
</dbReference>
<evidence type="ECO:0000259" key="10">
    <source>
        <dbReference type="Pfam" id="PF00749"/>
    </source>
</evidence>
<evidence type="ECO:0000313" key="14">
    <source>
        <dbReference type="Proteomes" id="UP000426246"/>
    </source>
</evidence>
<gene>
    <name evidence="8" type="primary">glnS</name>
    <name evidence="13" type="ORF">EHS13_33950</name>
</gene>
<dbReference type="OrthoDB" id="9801560at2"/>
<keyword evidence="5 8" id="KW-0648">Protein biosynthesis</keyword>
<dbReference type="InterPro" id="IPR020058">
    <property type="entry name" value="Glu/Gln-tRNA-synth_Ib_cat-dom"/>
</dbReference>
<dbReference type="Gene3D" id="1.10.1160.10">
    <property type="entry name" value="Glutamyl-trna Synthetase, Domain 2"/>
    <property type="match status" value="1"/>
</dbReference>
<dbReference type="AlphaFoldDB" id="A0A6B8RSU6"/>
<accession>A0A6B8RSU6</accession>
<dbReference type="FunFam" id="3.40.50.620:FF:000037">
    <property type="entry name" value="Glutamine--tRNA ligase cytoplasmic"/>
    <property type="match status" value="1"/>
</dbReference>
<evidence type="ECO:0000256" key="8">
    <source>
        <dbReference type="HAMAP-Rule" id="MF_00126"/>
    </source>
</evidence>
<feature type="domain" description="Glutamyl/glutaminyl-tRNA synthetase class Ib anti-codon binding" evidence="11">
    <location>
        <begin position="341"/>
        <end position="441"/>
    </location>
</feature>
<evidence type="ECO:0000256" key="9">
    <source>
        <dbReference type="RuleBase" id="RU363037"/>
    </source>
</evidence>
<organism evidence="13 14">
    <name type="scientific">Paenibacillus psychroresistens</name>
    <dbReference type="NCBI Taxonomy" id="1778678"/>
    <lineage>
        <taxon>Bacteria</taxon>
        <taxon>Bacillati</taxon>
        <taxon>Bacillota</taxon>
        <taxon>Bacilli</taxon>
        <taxon>Bacillales</taxon>
        <taxon>Paenibacillaceae</taxon>
        <taxon>Paenibacillus</taxon>
    </lineage>
</organism>
<dbReference type="InterPro" id="IPR020059">
    <property type="entry name" value="Glu/Gln-tRNA-synth_Ib_codon-bd"/>
</dbReference>
<feature type="short sequence motif" description="'KMSKS' region" evidence="8">
    <location>
        <begin position="269"/>
        <end position="273"/>
    </location>
</feature>
<dbReference type="NCBIfam" id="NF011291">
    <property type="entry name" value="PRK14703.1"/>
    <property type="match status" value="1"/>
</dbReference>
<keyword evidence="1 8" id="KW-0963">Cytoplasm</keyword>
<evidence type="ECO:0000256" key="7">
    <source>
        <dbReference type="ARBA" id="ARBA00048270"/>
    </source>
</evidence>
<dbReference type="SUPFAM" id="SSF50715">
    <property type="entry name" value="Ribosomal protein L25-like"/>
    <property type="match status" value="1"/>
</dbReference>
<evidence type="ECO:0000256" key="4">
    <source>
        <dbReference type="ARBA" id="ARBA00022840"/>
    </source>
</evidence>
<dbReference type="EC" id="6.1.1.18" evidence="8"/>
<keyword evidence="4 8" id="KW-0067">ATP-binding</keyword>
<dbReference type="Proteomes" id="UP000426246">
    <property type="component" value="Chromosome"/>
</dbReference>
<dbReference type="RefSeq" id="WP_155704677.1">
    <property type="nucleotide sequence ID" value="NZ_CP034235.1"/>
</dbReference>
<feature type="binding site" evidence="8">
    <location>
        <begin position="37"/>
        <end position="39"/>
    </location>
    <ligand>
        <name>ATP</name>
        <dbReference type="ChEBI" id="CHEBI:30616"/>
    </ligand>
</feature>
<keyword evidence="3 8" id="KW-0547">Nucleotide-binding</keyword>
<comment type="subcellular location">
    <subcellularLocation>
        <location evidence="8">Cytoplasm</location>
    </subcellularLocation>
</comment>
<name>A0A6B8RSU6_9BACL</name>
<feature type="domain" description="tRNA synthetases class I (E and Q) anti-codon binding" evidence="12">
    <location>
        <begin position="458"/>
        <end position="530"/>
    </location>
</feature>
<dbReference type="NCBIfam" id="TIGR00440">
    <property type="entry name" value="glnS"/>
    <property type="match status" value="1"/>
</dbReference>
<dbReference type="InterPro" id="IPR020056">
    <property type="entry name" value="Rbsml_bL25/Gln-tRNA_synth_N"/>
</dbReference>
<dbReference type="GO" id="GO:0006424">
    <property type="term" value="P:glutamyl-tRNA aminoacylation"/>
    <property type="evidence" value="ECO:0007669"/>
    <property type="project" value="UniProtKB-UniRule"/>
</dbReference>
<keyword evidence="14" id="KW-1185">Reference proteome</keyword>
<dbReference type="InterPro" id="IPR011035">
    <property type="entry name" value="Ribosomal_bL25/Gln-tRNA_synth"/>
</dbReference>
<dbReference type="Pfam" id="PF00749">
    <property type="entry name" value="tRNA-synt_1c"/>
    <property type="match status" value="1"/>
</dbReference>
<dbReference type="InterPro" id="IPR001412">
    <property type="entry name" value="aa-tRNA-synth_I_CS"/>
</dbReference>
<proteinExistence type="inferred from homology"/>
<dbReference type="HAMAP" id="MF_00126">
    <property type="entry name" value="Gln_tRNA_synth"/>
    <property type="match status" value="1"/>
</dbReference>
<dbReference type="EMBL" id="CP034235">
    <property type="protein sequence ID" value="QGQ99510.1"/>
    <property type="molecule type" value="Genomic_DNA"/>
</dbReference>
<dbReference type="InterPro" id="IPR020061">
    <property type="entry name" value="Glu_tRNA_lig_a-bdl"/>
</dbReference>
<comment type="catalytic activity">
    <reaction evidence="7 8">
        <text>tRNA(Gln) + L-glutamine + ATP = L-glutaminyl-tRNA(Gln) + AMP + diphosphate</text>
        <dbReference type="Rhea" id="RHEA:20121"/>
        <dbReference type="Rhea" id="RHEA-COMP:9662"/>
        <dbReference type="Rhea" id="RHEA-COMP:9681"/>
        <dbReference type="ChEBI" id="CHEBI:30616"/>
        <dbReference type="ChEBI" id="CHEBI:33019"/>
        <dbReference type="ChEBI" id="CHEBI:58359"/>
        <dbReference type="ChEBI" id="CHEBI:78442"/>
        <dbReference type="ChEBI" id="CHEBI:78521"/>
        <dbReference type="ChEBI" id="CHEBI:456215"/>
        <dbReference type="EC" id="6.1.1.18"/>
    </reaction>
</comment>
<evidence type="ECO:0000259" key="12">
    <source>
        <dbReference type="Pfam" id="PF20974"/>
    </source>
</evidence>
<dbReference type="FunFam" id="2.40.240.10:FF:000001">
    <property type="entry name" value="Glutamine--tRNA ligase"/>
    <property type="match status" value="1"/>
</dbReference>
<comment type="subunit">
    <text evidence="8">Monomer.</text>
</comment>
<dbReference type="Pfam" id="PF03950">
    <property type="entry name" value="tRNA-synt_1c_C"/>
    <property type="match status" value="1"/>
</dbReference>
<reference evidence="14" key="1">
    <citation type="submission" date="2018-11" db="EMBL/GenBank/DDBJ databases">
        <title>Complete genome sequence of Paenibacillus sp. ML311-T8.</title>
        <authorList>
            <person name="Nam Y.-D."/>
            <person name="Kang J."/>
            <person name="Chung W.-H."/>
            <person name="Park Y.S."/>
        </authorList>
    </citation>
    <scope>NUCLEOTIDE SEQUENCE [LARGE SCALE GENOMIC DNA]</scope>
    <source>
        <strain evidence="14">ML311-T8</strain>
    </source>
</reference>
<dbReference type="InterPro" id="IPR050132">
    <property type="entry name" value="Gln/Glu-tRNA_Ligase"/>
</dbReference>
<feature type="domain" description="Glutamyl/glutaminyl-tRNA synthetase class Ib catalytic" evidence="10">
    <location>
        <begin position="29"/>
        <end position="338"/>
    </location>
</feature>
<dbReference type="KEGG" id="ppsc:EHS13_33950"/>
<dbReference type="PRINTS" id="PR00987">
    <property type="entry name" value="TRNASYNTHGLU"/>
</dbReference>
<dbReference type="GO" id="GO:0005524">
    <property type="term" value="F:ATP binding"/>
    <property type="evidence" value="ECO:0007669"/>
    <property type="project" value="UniProtKB-UniRule"/>
</dbReference>
<dbReference type="PROSITE" id="PS00178">
    <property type="entry name" value="AA_TRNA_LIGASE_I"/>
    <property type="match status" value="1"/>
</dbReference>
<keyword evidence="6 8" id="KW-0030">Aminoacyl-tRNA synthetase</keyword>
<sequence>METETKPTTNTNFIKNIVQDDIQADRVKQVVTRFPPEPNGYLHIGHAKSICLNFELADEFNGRTNLRFDDTNPAKEDIEYVEAIKEDVRWLGFEWDGLFFASDYFGEMYDRAVLLIKKGKAFVCELTADEMRTTRGTLTEPGQDSPYRTRTVEENLDLFARMRAGEFADGSKILRAKIDMASPNINLRDPALYRISHTIHHNTGDTWKIYPMYAFAHPLEDAIEGVTHSICTLEFEDQRPFYDWVVEECEMEQRPRQYEFARLNITNTVLSKRFLKQLVDENSVDGWDDPRMPTISGLRRKGYTAEAIRQFAREIGVTKSNSTVDERYLEHFLREDLKLKALRTMAVLKPLKVVITNYPEGQTEEMEAENNIENPEMGNRTVTFSREIYIEQDDFMENPPNKYFRLFPGNEVRLKNAYFIKCNEFIKDADGNVTEIHCTYDIETKSGSGFTGRKVKGTIHWIDAANAVPAEFRLYEPLIFDAEPEEGKTFMDHLNPNSLETIQGFVEQAMLGVPAQEKFQFFRHGYFNVDSKHSTAEKPVFNRIVSLKSSF</sequence>
<dbReference type="InterPro" id="IPR022861">
    <property type="entry name" value="Gln_tRNA_ligase_bac"/>
</dbReference>
<dbReference type="GO" id="GO:0006425">
    <property type="term" value="P:glutaminyl-tRNA aminoacylation"/>
    <property type="evidence" value="ECO:0007669"/>
    <property type="project" value="UniProtKB-UniRule"/>
</dbReference>
<evidence type="ECO:0000256" key="3">
    <source>
        <dbReference type="ARBA" id="ARBA00022741"/>
    </source>
</evidence>
<evidence type="ECO:0000256" key="6">
    <source>
        <dbReference type="ARBA" id="ARBA00023146"/>
    </source>
</evidence>
<dbReference type="GO" id="GO:0004819">
    <property type="term" value="F:glutamine-tRNA ligase activity"/>
    <property type="evidence" value="ECO:0007669"/>
    <property type="project" value="UniProtKB-UniRule"/>
</dbReference>
<dbReference type="Gene3D" id="3.90.800.10">
    <property type="entry name" value="Glutamyl-tRNA Synthetase, Domain 3"/>
    <property type="match status" value="1"/>
</dbReference>
<protein>
    <recommendedName>
        <fullName evidence="8">Glutamine--tRNA ligase</fullName>
        <ecNumber evidence="8">6.1.1.18</ecNumber>
    </recommendedName>
    <alternativeName>
        <fullName evidence="8">Glutaminyl-tRNA synthetase</fullName>
        <shortName evidence="8">GlnRS</shortName>
    </alternativeName>
</protein>
<evidence type="ECO:0000259" key="11">
    <source>
        <dbReference type="Pfam" id="PF03950"/>
    </source>
</evidence>
<feature type="binding site" evidence="8">
    <location>
        <begin position="270"/>
        <end position="272"/>
    </location>
    <ligand>
        <name>ATP</name>
        <dbReference type="ChEBI" id="CHEBI:30616"/>
    </ligand>
</feature>
<dbReference type="GO" id="GO:0005829">
    <property type="term" value="C:cytosol"/>
    <property type="evidence" value="ECO:0007669"/>
    <property type="project" value="TreeGrafter"/>
</dbReference>
<dbReference type="SUPFAM" id="SSF52374">
    <property type="entry name" value="Nucleotidylyl transferase"/>
    <property type="match status" value="1"/>
</dbReference>
<dbReference type="Pfam" id="PF20974">
    <property type="entry name" value="tRNA-synt_1c_C2"/>
    <property type="match status" value="1"/>
</dbReference>
<dbReference type="InterPro" id="IPR014729">
    <property type="entry name" value="Rossmann-like_a/b/a_fold"/>
</dbReference>
<evidence type="ECO:0000256" key="2">
    <source>
        <dbReference type="ARBA" id="ARBA00022598"/>
    </source>
</evidence>
<dbReference type="PANTHER" id="PTHR43097:SF5">
    <property type="entry name" value="GLUTAMATE--TRNA LIGASE"/>
    <property type="match status" value="1"/>
</dbReference>
<feature type="binding site" evidence="8">
    <location>
        <begin position="262"/>
        <end position="263"/>
    </location>
    <ligand>
        <name>ATP</name>
        <dbReference type="ChEBI" id="CHEBI:30616"/>
    </ligand>
</feature>